<gene>
    <name evidence="5" type="primary">atsA_60</name>
    <name evidence="5" type="ORF">Q31a_60340</name>
</gene>
<dbReference type="OrthoDB" id="9783154at2"/>
<dbReference type="InterPro" id="IPR050738">
    <property type="entry name" value="Sulfatase"/>
</dbReference>
<proteinExistence type="inferred from homology"/>
<feature type="domain" description="Sulfatase N-terminal" evidence="4">
    <location>
        <begin position="40"/>
        <end position="351"/>
    </location>
</feature>
<evidence type="ECO:0000256" key="2">
    <source>
        <dbReference type="ARBA" id="ARBA00022801"/>
    </source>
</evidence>
<keyword evidence="2 5" id="KW-0378">Hydrolase</keyword>
<dbReference type="PROSITE" id="PS51257">
    <property type="entry name" value="PROKAR_LIPOPROTEIN"/>
    <property type="match status" value="1"/>
</dbReference>
<dbReference type="Pfam" id="PF00884">
    <property type="entry name" value="Sulfatase"/>
    <property type="match status" value="1"/>
</dbReference>
<dbReference type="CDD" id="cd16026">
    <property type="entry name" value="GALNS_like"/>
    <property type="match status" value="1"/>
</dbReference>
<dbReference type="KEGG" id="ahel:Q31a_60340"/>
<evidence type="ECO:0000313" key="5">
    <source>
        <dbReference type="EMBL" id="QDV27641.1"/>
    </source>
</evidence>
<dbReference type="PANTHER" id="PTHR42693:SF53">
    <property type="entry name" value="ENDO-4-O-SULFATASE"/>
    <property type="match status" value="1"/>
</dbReference>
<protein>
    <submittedName>
        <fullName evidence="5">Arylsulfatase</fullName>
        <ecNumber evidence="5">3.1.6.1</ecNumber>
    </submittedName>
</protein>
<evidence type="ECO:0000259" key="4">
    <source>
        <dbReference type="Pfam" id="PF00884"/>
    </source>
</evidence>
<feature type="signal peptide" evidence="3">
    <location>
        <begin position="1"/>
        <end position="25"/>
    </location>
</feature>
<comment type="similarity">
    <text evidence="1">Belongs to the sulfatase family.</text>
</comment>
<reference evidence="5 6" key="1">
    <citation type="submission" date="2019-02" db="EMBL/GenBank/DDBJ databases">
        <title>Deep-cultivation of Planctomycetes and their phenomic and genomic characterization uncovers novel biology.</title>
        <authorList>
            <person name="Wiegand S."/>
            <person name="Jogler M."/>
            <person name="Boedeker C."/>
            <person name="Pinto D."/>
            <person name="Vollmers J."/>
            <person name="Rivas-Marin E."/>
            <person name="Kohn T."/>
            <person name="Peeters S.H."/>
            <person name="Heuer A."/>
            <person name="Rast P."/>
            <person name="Oberbeckmann S."/>
            <person name="Bunk B."/>
            <person name="Jeske O."/>
            <person name="Meyerdierks A."/>
            <person name="Storesund J.E."/>
            <person name="Kallscheuer N."/>
            <person name="Luecker S."/>
            <person name="Lage O.M."/>
            <person name="Pohl T."/>
            <person name="Merkel B.J."/>
            <person name="Hornburger P."/>
            <person name="Mueller R.-W."/>
            <person name="Bruemmer F."/>
            <person name="Labrenz M."/>
            <person name="Spormann A.M."/>
            <person name="Op den Camp H."/>
            <person name="Overmann J."/>
            <person name="Amann R."/>
            <person name="Jetten M.S.M."/>
            <person name="Mascher T."/>
            <person name="Medema M.H."/>
            <person name="Devos D.P."/>
            <person name="Kaster A.-K."/>
            <person name="Ovreas L."/>
            <person name="Rohde M."/>
            <person name="Galperin M.Y."/>
            <person name="Jogler C."/>
        </authorList>
    </citation>
    <scope>NUCLEOTIDE SEQUENCE [LARGE SCALE GENOMIC DNA]</scope>
    <source>
        <strain evidence="5 6">Q31a</strain>
    </source>
</reference>
<dbReference type="Pfam" id="PF14707">
    <property type="entry name" value="Sulfatase_C"/>
    <property type="match status" value="1"/>
</dbReference>
<name>A0A518GGB9_9BACT</name>
<dbReference type="AlphaFoldDB" id="A0A518GGB9"/>
<dbReference type="EC" id="3.1.6.1" evidence="5"/>
<dbReference type="InterPro" id="IPR000917">
    <property type="entry name" value="Sulfatase_N"/>
</dbReference>
<sequence precursor="true">MTHLRHQFFLPIVLSLISCTSGYLAGEEQTNASKTSEASPNFVVLFADDLGYADLNCFGGEGMQTPHLDAMARGGMRLTSFYASQAVCSASRSSLLTGCYNVRIGILGALGPGSKTCLNPAEQTIAEVLKPQGYKTAIFGKWHLGDRGVGLPTQHGFDEYHGLPYSNDMWPYHPTSKSFPALPLYANETIINPNVTAEDQQQLTKWATEHAVDFIDRHKAEPFLLYVPYSMPHVPLYVSEEFEDATGGGLFKNVIAEIDWSVGEILAKLKAEGLQDNTLVLFTSDNGPWLSYGDHAGSALPLREGKGTAWEGGQREPTIAYWPGTIPAGSVCDEVAGTIDVLPTIAKLAGASLPERKIDGQDISPLLTGAPEATSPHEAFYYYWSDGLHAVRSGKWKLHFPHSYRSLKGEAGSGGRPGPYQQLHCGLELYNLEEDIGETRDVSAEHPDIVLQLSELGQRMRLELGDSLTKTPGTANRPAGRL</sequence>
<dbReference type="PANTHER" id="PTHR42693">
    <property type="entry name" value="ARYLSULFATASE FAMILY MEMBER"/>
    <property type="match status" value="1"/>
</dbReference>
<dbReference type="InterPro" id="IPR017850">
    <property type="entry name" value="Alkaline_phosphatase_core_sf"/>
</dbReference>
<organism evidence="5 6">
    <name type="scientific">Aureliella helgolandensis</name>
    <dbReference type="NCBI Taxonomy" id="2527968"/>
    <lineage>
        <taxon>Bacteria</taxon>
        <taxon>Pseudomonadati</taxon>
        <taxon>Planctomycetota</taxon>
        <taxon>Planctomycetia</taxon>
        <taxon>Pirellulales</taxon>
        <taxon>Pirellulaceae</taxon>
        <taxon>Aureliella</taxon>
    </lineage>
</organism>
<dbReference type="Proteomes" id="UP000318017">
    <property type="component" value="Chromosome"/>
</dbReference>
<dbReference type="Gene3D" id="3.40.720.10">
    <property type="entry name" value="Alkaline Phosphatase, subunit A"/>
    <property type="match status" value="1"/>
</dbReference>
<keyword evidence="3" id="KW-0732">Signal</keyword>
<accession>A0A518GGB9</accession>
<dbReference type="EMBL" id="CP036298">
    <property type="protein sequence ID" value="QDV27641.1"/>
    <property type="molecule type" value="Genomic_DNA"/>
</dbReference>
<evidence type="ECO:0000313" key="6">
    <source>
        <dbReference type="Proteomes" id="UP000318017"/>
    </source>
</evidence>
<evidence type="ECO:0000256" key="3">
    <source>
        <dbReference type="SAM" id="SignalP"/>
    </source>
</evidence>
<keyword evidence="6" id="KW-1185">Reference proteome</keyword>
<dbReference type="Gene3D" id="3.30.1120.10">
    <property type="match status" value="1"/>
</dbReference>
<dbReference type="SUPFAM" id="SSF53649">
    <property type="entry name" value="Alkaline phosphatase-like"/>
    <property type="match status" value="1"/>
</dbReference>
<dbReference type="GO" id="GO:0004065">
    <property type="term" value="F:arylsulfatase activity"/>
    <property type="evidence" value="ECO:0007669"/>
    <property type="project" value="UniProtKB-EC"/>
</dbReference>
<feature type="chain" id="PRO_5021989347" evidence="3">
    <location>
        <begin position="26"/>
        <end position="482"/>
    </location>
</feature>
<evidence type="ECO:0000256" key="1">
    <source>
        <dbReference type="ARBA" id="ARBA00008779"/>
    </source>
</evidence>
<dbReference type="RefSeq" id="WP_145085336.1">
    <property type="nucleotide sequence ID" value="NZ_CP036298.1"/>
</dbReference>